<protein>
    <submittedName>
        <fullName evidence="1">Uncharacterized protein</fullName>
    </submittedName>
</protein>
<evidence type="ECO:0000313" key="1">
    <source>
        <dbReference type="EMBL" id="JAH87272.1"/>
    </source>
</evidence>
<reference evidence="1" key="1">
    <citation type="submission" date="2014-11" db="EMBL/GenBank/DDBJ databases">
        <authorList>
            <person name="Amaro Gonzalez C."/>
        </authorList>
    </citation>
    <scope>NUCLEOTIDE SEQUENCE</scope>
</reference>
<dbReference type="AlphaFoldDB" id="A0A0E9WAA7"/>
<dbReference type="EMBL" id="GBXM01021305">
    <property type="protein sequence ID" value="JAH87272.1"/>
    <property type="molecule type" value="Transcribed_RNA"/>
</dbReference>
<organism evidence="1">
    <name type="scientific">Anguilla anguilla</name>
    <name type="common">European freshwater eel</name>
    <name type="synonym">Muraena anguilla</name>
    <dbReference type="NCBI Taxonomy" id="7936"/>
    <lineage>
        <taxon>Eukaryota</taxon>
        <taxon>Metazoa</taxon>
        <taxon>Chordata</taxon>
        <taxon>Craniata</taxon>
        <taxon>Vertebrata</taxon>
        <taxon>Euteleostomi</taxon>
        <taxon>Actinopterygii</taxon>
        <taxon>Neopterygii</taxon>
        <taxon>Teleostei</taxon>
        <taxon>Anguilliformes</taxon>
        <taxon>Anguillidae</taxon>
        <taxon>Anguilla</taxon>
    </lineage>
</organism>
<proteinExistence type="predicted"/>
<accession>A0A0E9WAA7</accession>
<sequence>MINDVYMRLLLFSAAVCPSDFRKVDVIIPTECSLKHPFPLIIL</sequence>
<reference evidence="1" key="2">
    <citation type="journal article" date="2015" name="Fish Shellfish Immunol.">
        <title>Early steps in the European eel (Anguilla anguilla)-Vibrio vulnificus interaction in the gills: Role of the RtxA13 toxin.</title>
        <authorList>
            <person name="Callol A."/>
            <person name="Pajuelo D."/>
            <person name="Ebbesson L."/>
            <person name="Teles M."/>
            <person name="MacKenzie S."/>
            <person name="Amaro C."/>
        </authorList>
    </citation>
    <scope>NUCLEOTIDE SEQUENCE</scope>
</reference>
<name>A0A0E9WAA7_ANGAN</name>